<feature type="region of interest" description="Disordered" evidence="4">
    <location>
        <begin position="260"/>
        <end position="292"/>
    </location>
</feature>
<feature type="domain" description="Phospholipid/glycerol acyltransferase" evidence="5">
    <location>
        <begin position="74"/>
        <end position="206"/>
    </location>
</feature>
<sequence>MPLTADPSADPTARPADWVPAVWAPAGAGEILCWPLPGLGLADRWLLRAVALAASTRVSAITGLEHVRPAADPFVLILNHSTRSEALLVPALLTLLRGGPLIHFMADWNFALIPGVGFLYRKAEVLAVTAKPARPRVLDRLRPLYRADTSVLDRARDALRCGRSVGIFPEATVNRDPHRLRPGRRSAALLSLTTGVPVVPAGIRFPDASPDRPIRDRDRMELRIGPPLRPPLPSERPAPADLRAWHATVMTAVAALSGKSWSDTAPAAPAAPAAPTAGSAPPTSTEARHATG</sequence>
<dbReference type="SMART" id="SM00563">
    <property type="entry name" value="PlsC"/>
    <property type="match status" value="1"/>
</dbReference>
<comment type="caution">
    <text evidence="6">The sequence shown here is derived from an EMBL/GenBank/DDBJ whole genome shotgun (WGS) entry which is preliminary data.</text>
</comment>
<dbReference type="RefSeq" id="WP_165364125.1">
    <property type="nucleotide sequence ID" value="NZ_UWOC01000181.1"/>
</dbReference>
<dbReference type="CDD" id="cd07989">
    <property type="entry name" value="LPLAT_AGPAT-like"/>
    <property type="match status" value="1"/>
</dbReference>
<proteinExistence type="predicted"/>
<gene>
    <name evidence="6" type="ORF">RHODGE_RHODGE_04017</name>
</gene>
<evidence type="ECO:0000256" key="2">
    <source>
        <dbReference type="ARBA" id="ARBA00022679"/>
    </source>
</evidence>
<accession>A0A447CYP7</accession>
<feature type="compositionally biased region" description="Low complexity" evidence="4">
    <location>
        <begin position="264"/>
        <end position="285"/>
    </location>
</feature>
<name>A0A447CYP7_9BRAD</name>
<evidence type="ECO:0000259" key="5">
    <source>
        <dbReference type="SMART" id="SM00563"/>
    </source>
</evidence>
<evidence type="ECO:0000256" key="4">
    <source>
        <dbReference type="SAM" id="MobiDB-lite"/>
    </source>
</evidence>
<evidence type="ECO:0000313" key="6">
    <source>
        <dbReference type="EMBL" id="VCU10421.1"/>
    </source>
</evidence>
<dbReference type="AlphaFoldDB" id="A0A447CYP7"/>
<evidence type="ECO:0000256" key="3">
    <source>
        <dbReference type="ARBA" id="ARBA00023315"/>
    </source>
</evidence>
<dbReference type="SUPFAM" id="SSF69593">
    <property type="entry name" value="Glycerol-3-phosphate (1)-acyltransferase"/>
    <property type="match status" value="1"/>
</dbReference>
<reference evidence="7" key="1">
    <citation type="submission" date="2018-10" db="EMBL/GenBank/DDBJ databases">
        <authorList>
            <person name="Peiro R."/>
            <person name="Begona"/>
            <person name="Cbmso G."/>
            <person name="Lopez M."/>
            <person name="Gonzalez S."/>
            <person name="Sacristan E."/>
            <person name="Castillo E."/>
        </authorList>
    </citation>
    <scope>NUCLEOTIDE SEQUENCE [LARGE SCALE GENOMIC DNA]</scope>
</reference>
<protein>
    <recommendedName>
        <fullName evidence="5">Phospholipid/glycerol acyltransferase domain-containing protein</fullName>
    </recommendedName>
</protein>
<dbReference type="InterPro" id="IPR002123">
    <property type="entry name" value="Plipid/glycerol_acylTrfase"/>
</dbReference>
<dbReference type="GO" id="GO:0003841">
    <property type="term" value="F:1-acylglycerol-3-phosphate O-acyltransferase activity"/>
    <property type="evidence" value="ECO:0007669"/>
    <property type="project" value="TreeGrafter"/>
</dbReference>
<dbReference type="Proteomes" id="UP000289200">
    <property type="component" value="Unassembled WGS sequence"/>
</dbReference>
<dbReference type="GO" id="GO:0006654">
    <property type="term" value="P:phosphatidic acid biosynthetic process"/>
    <property type="evidence" value="ECO:0007669"/>
    <property type="project" value="TreeGrafter"/>
</dbReference>
<evidence type="ECO:0000256" key="1">
    <source>
        <dbReference type="ARBA" id="ARBA00005189"/>
    </source>
</evidence>
<dbReference type="PANTHER" id="PTHR10434:SF11">
    <property type="entry name" value="1-ACYL-SN-GLYCEROL-3-PHOSPHATE ACYLTRANSFERASE"/>
    <property type="match status" value="1"/>
</dbReference>
<keyword evidence="2" id="KW-0808">Transferase</keyword>
<evidence type="ECO:0000313" key="7">
    <source>
        <dbReference type="Proteomes" id="UP000289200"/>
    </source>
</evidence>
<dbReference type="EMBL" id="UWOC01000181">
    <property type="protein sequence ID" value="VCU10421.1"/>
    <property type="molecule type" value="Genomic_DNA"/>
</dbReference>
<dbReference type="PANTHER" id="PTHR10434">
    <property type="entry name" value="1-ACYL-SN-GLYCEROL-3-PHOSPHATE ACYLTRANSFERASE"/>
    <property type="match status" value="1"/>
</dbReference>
<organism evidence="6 7">
    <name type="scientific">Rhodoplanes serenus</name>
    <dbReference type="NCBI Taxonomy" id="200615"/>
    <lineage>
        <taxon>Bacteria</taxon>
        <taxon>Pseudomonadati</taxon>
        <taxon>Pseudomonadota</taxon>
        <taxon>Alphaproteobacteria</taxon>
        <taxon>Hyphomicrobiales</taxon>
        <taxon>Nitrobacteraceae</taxon>
        <taxon>Rhodoplanes</taxon>
    </lineage>
</organism>
<dbReference type="Pfam" id="PF01553">
    <property type="entry name" value="Acyltransferase"/>
    <property type="match status" value="1"/>
</dbReference>
<comment type="pathway">
    <text evidence="1">Lipid metabolism.</text>
</comment>
<keyword evidence="7" id="KW-1185">Reference proteome</keyword>
<keyword evidence="3" id="KW-0012">Acyltransferase</keyword>